<evidence type="ECO:0000256" key="2">
    <source>
        <dbReference type="ARBA" id="ARBA00022679"/>
    </source>
</evidence>
<evidence type="ECO:0000256" key="1">
    <source>
        <dbReference type="ARBA" id="ARBA00022603"/>
    </source>
</evidence>
<dbReference type="PANTHER" id="PTHR13271:SF137">
    <property type="entry name" value="SET DOMAIN-CONTAINING PROTEIN"/>
    <property type="match status" value="1"/>
</dbReference>
<dbReference type="SUPFAM" id="SSF82199">
    <property type="entry name" value="SET domain"/>
    <property type="match status" value="1"/>
</dbReference>
<evidence type="ECO:0000256" key="4">
    <source>
        <dbReference type="SAM" id="MobiDB-lite"/>
    </source>
</evidence>
<evidence type="ECO:0000256" key="3">
    <source>
        <dbReference type="ARBA" id="ARBA00022691"/>
    </source>
</evidence>
<dbReference type="GO" id="GO:0016279">
    <property type="term" value="F:protein-lysine N-methyltransferase activity"/>
    <property type="evidence" value="ECO:0007669"/>
    <property type="project" value="TreeGrafter"/>
</dbReference>
<name>A0A9W7L9F3_9STRA</name>
<proteinExistence type="predicted"/>
<dbReference type="InterPro" id="IPR046341">
    <property type="entry name" value="SET_dom_sf"/>
</dbReference>
<dbReference type="EMBL" id="BRYA01001167">
    <property type="protein sequence ID" value="GMI39912.1"/>
    <property type="molecule type" value="Genomic_DNA"/>
</dbReference>
<dbReference type="OrthoDB" id="341421at2759"/>
<dbReference type="PANTHER" id="PTHR13271">
    <property type="entry name" value="UNCHARACTERIZED PUTATIVE METHYLTRANSFERASE"/>
    <property type="match status" value="1"/>
</dbReference>
<keyword evidence="6" id="KW-1185">Reference proteome</keyword>
<dbReference type="InterPro" id="IPR050600">
    <property type="entry name" value="SETD3_SETD6_MTase"/>
</dbReference>
<feature type="region of interest" description="Disordered" evidence="4">
    <location>
        <begin position="398"/>
        <end position="418"/>
    </location>
</feature>
<reference evidence="6" key="1">
    <citation type="journal article" date="2023" name="Commun. Biol.">
        <title>Genome analysis of Parmales, the sister group of diatoms, reveals the evolutionary specialization of diatoms from phago-mixotrophs to photoautotrophs.</title>
        <authorList>
            <person name="Ban H."/>
            <person name="Sato S."/>
            <person name="Yoshikawa S."/>
            <person name="Yamada K."/>
            <person name="Nakamura Y."/>
            <person name="Ichinomiya M."/>
            <person name="Sato N."/>
            <person name="Blanc-Mathieu R."/>
            <person name="Endo H."/>
            <person name="Kuwata A."/>
            <person name="Ogata H."/>
        </authorList>
    </citation>
    <scope>NUCLEOTIDE SEQUENCE [LARGE SCALE GENOMIC DNA]</scope>
</reference>
<accession>A0A9W7L9F3</accession>
<dbReference type="Gene3D" id="3.90.1420.10">
    <property type="entry name" value="Rubisco LSMT, substrate-binding domain"/>
    <property type="match status" value="1"/>
</dbReference>
<organism evidence="5 6">
    <name type="scientific">Triparma columacea</name>
    <dbReference type="NCBI Taxonomy" id="722753"/>
    <lineage>
        <taxon>Eukaryota</taxon>
        <taxon>Sar</taxon>
        <taxon>Stramenopiles</taxon>
        <taxon>Ochrophyta</taxon>
        <taxon>Bolidophyceae</taxon>
        <taxon>Parmales</taxon>
        <taxon>Triparmaceae</taxon>
        <taxon>Triparma</taxon>
    </lineage>
</organism>
<sequence length="435" mass="48746">MVCVPNCLRNPQDSLGVLLREMWLNQTLGGDGLLALCISREVKRGEASSFYPYLVFLIETAEPGTISKWSEREREELQDGVISKRAEERSESELRMHSRVVATIKRYAQQKDPDSYLDTSEALDGISAKLFVWSYHIIQARAFGRRLPWTSLVPLADCFNHANLPVRYALDTVGDGSVGGAKGCTTDPGEKAGTFSLFPSGGNRYARGCEIFNSYGRRNNSHLLLDYGFAMLENEWETVSVRISLTKGEAPAEITAYELRRAALRDLGYKSVRTVKLQRGFFVEDGLLMFRVANVGLDETGNALQHETLDLLKPVDKNVEIRALSGMMSVIREVGQGEWTTSIDEDKVELASVSQDGEGTEASFRKKSALEYRMTRKLIVSGVLQKLERAYLILVGGSEQDEEKPKEDPVGNEESRDERYEIYLDSIRFLANNKA</sequence>
<evidence type="ECO:0000313" key="5">
    <source>
        <dbReference type="EMBL" id="GMI39912.1"/>
    </source>
</evidence>
<keyword evidence="3" id="KW-0949">S-adenosyl-L-methionine</keyword>
<gene>
    <name evidence="5" type="ORF">TrCOL_g7891</name>
</gene>
<dbReference type="Gene3D" id="3.90.1410.10">
    <property type="entry name" value="set domain protein methyltransferase, domain 1"/>
    <property type="match status" value="1"/>
</dbReference>
<dbReference type="CDD" id="cd10527">
    <property type="entry name" value="SET_LSMT"/>
    <property type="match status" value="1"/>
</dbReference>
<evidence type="ECO:0000313" key="6">
    <source>
        <dbReference type="Proteomes" id="UP001165065"/>
    </source>
</evidence>
<protein>
    <recommendedName>
        <fullName evidence="7">SET domain-containing protein</fullName>
    </recommendedName>
</protein>
<dbReference type="InterPro" id="IPR036464">
    <property type="entry name" value="Rubisco_LSMT_subst-bd_sf"/>
</dbReference>
<keyword evidence="2" id="KW-0808">Transferase</keyword>
<dbReference type="GO" id="GO:0032259">
    <property type="term" value="P:methylation"/>
    <property type="evidence" value="ECO:0007669"/>
    <property type="project" value="UniProtKB-KW"/>
</dbReference>
<keyword evidence="1" id="KW-0489">Methyltransferase</keyword>
<dbReference type="AlphaFoldDB" id="A0A9W7L9F3"/>
<comment type="caution">
    <text evidence="5">The sequence shown here is derived from an EMBL/GenBank/DDBJ whole genome shotgun (WGS) entry which is preliminary data.</text>
</comment>
<feature type="compositionally biased region" description="Basic and acidic residues" evidence="4">
    <location>
        <begin position="403"/>
        <end position="418"/>
    </location>
</feature>
<dbReference type="SUPFAM" id="SSF81822">
    <property type="entry name" value="RuBisCo LSMT C-terminal, substrate-binding domain"/>
    <property type="match status" value="1"/>
</dbReference>
<evidence type="ECO:0008006" key="7">
    <source>
        <dbReference type="Google" id="ProtNLM"/>
    </source>
</evidence>
<dbReference type="Proteomes" id="UP001165065">
    <property type="component" value="Unassembled WGS sequence"/>
</dbReference>